<dbReference type="InterPro" id="IPR011251">
    <property type="entry name" value="Luciferase-like_dom"/>
</dbReference>
<dbReference type="PANTHER" id="PTHR43244:SF1">
    <property type="entry name" value="5,10-METHYLENETETRAHYDROMETHANOPTERIN REDUCTASE"/>
    <property type="match status" value="1"/>
</dbReference>
<organism evidence="3 4">
    <name type="scientific">Streptosporangium canum</name>
    <dbReference type="NCBI Taxonomy" id="324952"/>
    <lineage>
        <taxon>Bacteria</taxon>
        <taxon>Bacillati</taxon>
        <taxon>Actinomycetota</taxon>
        <taxon>Actinomycetes</taxon>
        <taxon>Streptosporangiales</taxon>
        <taxon>Streptosporangiaceae</taxon>
        <taxon>Streptosporangium</taxon>
    </lineage>
</organism>
<dbReference type="Gene3D" id="3.20.20.30">
    <property type="entry name" value="Luciferase-like domain"/>
    <property type="match status" value="1"/>
</dbReference>
<dbReference type="CDD" id="cd01097">
    <property type="entry name" value="Tetrahydromethanopterin_reductase"/>
    <property type="match status" value="1"/>
</dbReference>
<evidence type="ECO:0000256" key="1">
    <source>
        <dbReference type="ARBA" id="ARBA00023002"/>
    </source>
</evidence>
<gene>
    <name evidence="3" type="ORF">SAMN05216275_107110</name>
</gene>
<evidence type="ECO:0000313" key="4">
    <source>
        <dbReference type="Proteomes" id="UP000199111"/>
    </source>
</evidence>
<dbReference type="AlphaFoldDB" id="A0A1I3PK57"/>
<dbReference type="InterPro" id="IPR050564">
    <property type="entry name" value="F420-G6PD/mer"/>
</dbReference>
<evidence type="ECO:0000313" key="3">
    <source>
        <dbReference type="EMBL" id="SFJ21750.1"/>
    </source>
</evidence>
<dbReference type="PANTHER" id="PTHR43244">
    <property type="match status" value="1"/>
</dbReference>
<dbReference type="Proteomes" id="UP000199111">
    <property type="component" value="Unassembled WGS sequence"/>
</dbReference>
<evidence type="ECO:0000259" key="2">
    <source>
        <dbReference type="Pfam" id="PF00296"/>
    </source>
</evidence>
<dbReference type="GeneID" id="96298360"/>
<name>A0A1I3PK57_9ACTN</name>
<protein>
    <submittedName>
        <fullName evidence="3">Flavin-dependent oxidoreductase, luciferase family (Includes alkanesulfonate monooxygenase SsuD and methylene tetrahydromethanopterin reductase)</fullName>
    </submittedName>
</protein>
<dbReference type="GO" id="GO:0016705">
    <property type="term" value="F:oxidoreductase activity, acting on paired donors, with incorporation or reduction of molecular oxygen"/>
    <property type="evidence" value="ECO:0007669"/>
    <property type="project" value="InterPro"/>
</dbReference>
<keyword evidence="3" id="KW-0503">Monooxygenase</keyword>
<proteinExistence type="predicted"/>
<dbReference type="InterPro" id="IPR036661">
    <property type="entry name" value="Luciferase-like_sf"/>
</dbReference>
<dbReference type="GO" id="GO:0004497">
    <property type="term" value="F:monooxygenase activity"/>
    <property type="evidence" value="ECO:0007669"/>
    <property type="project" value="UniProtKB-KW"/>
</dbReference>
<dbReference type="SUPFAM" id="SSF51679">
    <property type="entry name" value="Bacterial luciferase-like"/>
    <property type="match status" value="1"/>
</dbReference>
<dbReference type="Pfam" id="PF00296">
    <property type="entry name" value="Bac_luciferase"/>
    <property type="match status" value="1"/>
</dbReference>
<dbReference type="EMBL" id="FOQY01000007">
    <property type="protein sequence ID" value="SFJ21750.1"/>
    <property type="molecule type" value="Genomic_DNA"/>
</dbReference>
<feature type="domain" description="Luciferase-like" evidence="2">
    <location>
        <begin position="15"/>
        <end position="218"/>
    </location>
</feature>
<keyword evidence="1" id="KW-0560">Oxidoreductase</keyword>
<reference evidence="4" key="1">
    <citation type="submission" date="2016-10" db="EMBL/GenBank/DDBJ databases">
        <authorList>
            <person name="Varghese N."/>
            <person name="Submissions S."/>
        </authorList>
    </citation>
    <scope>NUCLEOTIDE SEQUENCE [LARGE SCALE GENOMIC DNA]</scope>
    <source>
        <strain evidence="4">CGMCC 4.2126</strain>
    </source>
</reference>
<keyword evidence="4" id="KW-1185">Reference proteome</keyword>
<sequence>MRLGVMFDRDLPPESLIPFCRHLDAAEVDDVWVVEDLGWTGSISSAATALAVTERLRVGIGITPAPLRNPALLAMELGNLARMHPRRLAAGIGHGVQDWMRQVGALAPSPLALLEETVVAVRALLRGETVTLQGRAVRIDGVSLVHPPATAPPVLAGVVRPRSLELSGRVAQGTILPEGVGPARIGEAREAVGGDGHELVVFTHLYVGGDPAVGARLAAGSAEFLRVDPDEVVMAVGSPEVAADQVRSLWEAGADTVVLRPFGPDPLPQVDLVLAELR</sequence>
<accession>A0A1I3PK57</accession>
<dbReference type="RefSeq" id="WP_093887247.1">
    <property type="nucleotide sequence ID" value="NZ_FOQY01000007.1"/>
</dbReference>